<comment type="caution">
    <text evidence="1">The sequence shown here is derived from an EMBL/GenBank/DDBJ whole genome shotgun (WGS) entry which is preliminary data.</text>
</comment>
<accession>E6PP70</accession>
<evidence type="ECO:0008006" key="2">
    <source>
        <dbReference type="Google" id="ProtNLM"/>
    </source>
</evidence>
<gene>
    <name evidence="1" type="ORF">CARN2_2438</name>
</gene>
<dbReference type="EMBL" id="CABM01000031">
    <property type="protein sequence ID" value="CBH96722.1"/>
    <property type="molecule type" value="Genomic_DNA"/>
</dbReference>
<proteinExistence type="predicted"/>
<organism evidence="1">
    <name type="scientific">mine drainage metagenome</name>
    <dbReference type="NCBI Taxonomy" id="410659"/>
    <lineage>
        <taxon>unclassified sequences</taxon>
        <taxon>metagenomes</taxon>
        <taxon>ecological metagenomes</taxon>
    </lineage>
</organism>
<name>E6PP70_9ZZZZ</name>
<evidence type="ECO:0000313" key="1">
    <source>
        <dbReference type="EMBL" id="CBH96722.1"/>
    </source>
</evidence>
<reference evidence="1" key="1">
    <citation type="submission" date="2009-10" db="EMBL/GenBank/DDBJ databases">
        <title>Diversity of trophic interactions inside an arsenic-rich microbial ecosystem.</title>
        <authorList>
            <person name="Bertin P.N."/>
            <person name="Heinrich-Salmeron A."/>
            <person name="Pelletier E."/>
            <person name="Goulhen-Chollet F."/>
            <person name="Arsene-Ploetze F."/>
            <person name="Gallien S."/>
            <person name="Calteau A."/>
            <person name="Vallenet D."/>
            <person name="Casiot C."/>
            <person name="Chane-Woon-Ming B."/>
            <person name="Giloteaux L."/>
            <person name="Barakat M."/>
            <person name="Bonnefoy V."/>
            <person name="Bruneel O."/>
            <person name="Chandler M."/>
            <person name="Cleiss J."/>
            <person name="Duran R."/>
            <person name="Elbaz-Poulichet F."/>
            <person name="Fonknechten N."/>
            <person name="Lauga B."/>
            <person name="Mornico D."/>
            <person name="Ortet P."/>
            <person name="Schaeffer C."/>
            <person name="Siguier P."/>
            <person name="Alexander Thil Smith A."/>
            <person name="Van Dorsselaer A."/>
            <person name="Weissenbach J."/>
            <person name="Medigue C."/>
            <person name="Le Paslier D."/>
        </authorList>
    </citation>
    <scope>NUCLEOTIDE SEQUENCE</scope>
</reference>
<protein>
    <recommendedName>
        <fullName evidence="2">CobQ/CobB/MinD/ParA nucleotide binding domain-containing protein</fullName>
    </recommendedName>
</protein>
<dbReference type="AlphaFoldDB" id="E6PP70"/>
<sequence length="274" mass="29344">MLKTFLIDGDKGGVGKSLAARALVHHYVAQPEAKRPRLLVFDADRSNPDVCGEGGLQADGAILGAALIDLSSESGWIDFGTRIAMAVEESQTVDYRIIVNMPAQIGSRAFDGSIPIVDAVLREAHAVPVWLLSRTQESIRALRYRLRHMAARYGAGLVVKNLFFGQAQQFSLWTLDALRRQLVEEGAWVEAELPELNDQLTVMLGRKPLHDVLAAGIDGKPLPFGYRLALQSWLDRSGAAMAKVEAVGNPAGKVVGNAVGNAIGNAAGGAARGR</sequence>